<protein>
    <submittedName>
        <fullName evidence="2">Uncharacterized protein</fullName>
    </submittedName>
</protein>
<dbReference type="AlphaFoldDB" id="A0A915JQX5"/>
<name>A0A915JQX5_ROMCU</name>
<dbReference type="Proteomes" id="UP000887565">
    <property type="component" value="Unplaced"/>
</dbReference>
<reference evidence="2" key="1">
    <citation type="submission" date="2022-11" db="UniProtKB">
        <authorList>
            <consortium name="WormBaseParasite"/>
        </authorList>
    </citation>
    <scope>IDENTIFICATION</scope>
</reference>
<dbReference type="WBParaSite" id="nRc.2.0.1.t28517-RA">
    <property type="protein sequence ID" value="nRc.2.0.1.t28517-RA"/>
    <property type="gene ID" value="nRc.2.0.1.g28517"/>
</dbReference>
<organism evidence="1 2">
    <name type="scientific">Romanomermis culicivorax</name>
    <name type="common">Nematode worm</name>
    <dbReference type="NCBI Taxonomy" id="13658"/>
    <lineage>
        <taxon>Eukaryota</taxon>
        <taxon>Metazoa</taxon>
        <taxon>Ecdysozoa</taxon>
        <taxon>Nematoda</taxon>
        <taxon>Enoplea</taxon>
        <taxon>Dorylaimia</taxon>
        <taxon>Mermithida</taxon>
        <taxon>Mermithoidea</taxon>
        <taxon>Mermithidae</taxon>
        <taxon>Romanomermis</taxon>
    </lineage>
</organism>
<evidence type="ECO:0000313" key="2">
    <source>
        <dbReference type="WBParaSite" id="nRc.2.0.1.t28517-RA"/>
    </source>
</evidence>
<accession>A0A915JQX5</accession>
<evidence type="ECO:0000313" key="1">
    <source>
        <dbReference type="Proteomes" id="UP000887565"/>
    </source>
</evidence>
<sequence>MVDKNYLNGARAHNANLSDATQLYQNPHLAEERARAVRRIRPSALNLAVKQILVNIVHVINLIFWSTIVEQERKNDTKTFTTPRNKNCATLPLMIRQ</sequence>
<proteinExistence type="predicted"/>
<keyword evidence="1" id="KW-1185">Reference proteome</keyword>